<reference evidence="6 7" key="1">
    <citation type="submission" date="2014-02" db="EMBL/GenBank/DDBJ databases">
        <authorList>
            <person name="Sears C."/>
            <person name="Carroll K."/>
            <person name="Sack B.R."/>
            <person name="Qadri F."/>
            <person name="Myers L.L."/>
            <person name="Chung G.-T."/>
            <person name="Escheverria P."/>
            <person name="Fraser C.M."/>
            <person name="Sadzewicz L."/>
            <person name="Shefchek K.A."/>
            <person name="Tallon L."/>
            <person name="Das S.P."/>
            <person name="Daugherty S."/>
            <person name="Mongodin E.F."/>
        </authorList>
    </citation>
    <scope>NUCLEOTIDE SEQUENCE [LARGE SCALE GENOMIC DNA]</scope>
    <source>
        <strain evidence="6 7">2-F-2 #4</strain>
    </source>
</reference>
<evidence type="ECO:0000313" key="6">
    <source>
        <dbReference type="EMBL" id="EXZ42161.1"/>
    </source>
</evidence>
<evidence type="ECO:0000256" key="2">
    <source>
        <dbReference type="ARBA" id="ARBA00022692"/>
    </source>
</evidence>
<feature type="transmembrane region" description="Helical" evidence="5">
    <location>
        <begin position="166"/>
        <end position="185"/>
    </location>
</feature>
<evidence type="ECO:0000256" key="1">
    <source>
        <dbReference type="ARBA" id="ARBA00004141"/>
    </source>
</evidence>
<keyword evidence="2 5" id="KW-0812">Transmembrane</keyword>
<comment type="subcellular location">
    <subcellularLocation>
        <location evidence="1">Membrane</location>
        <topology evidence="1">Multi-pass membrane protein</topology>
    </subcellularLocation>
</comment>
<dbReference type="PATRIC" id="fig|1339280.3.peg.4489"/>
<dbReference type="EMBL" id="JGDM01000124">
    <property type="protein sequence ID" value="EXZ42161.1"/>
    <property type="molecule type" value="Genomic_DNA"/>
</dbReference>
<dbReference type="GO" id="GO:0016020">
    <property type="term" value="C:membrane"/>
    <property type="evidence" value="ECO:0007669"/>
    <property type="project" value="UniProtKB-SubCell"/>
</dbReference>
<evidence type="ECO:0000256" key="5">
    <source>
        <dbReference type="SAM" id="Phobius"/>
    </source>
</evidence>
<feature type="transmembrane region" description="Helical" evidence="5">
    <location>
        <begin position="23"/>
        <end position="41"/>
    </location>
</feature>
<keyword evidence="4 5" id="KW-0472">Membrane</keyword>
<dbReference type="GO" id="GO:0030255">
    <property type="term" value="P:protein secretion by the type IV secretion system"/>
    <property type="evidence" value="ECO:0007669"/>
    <property type="project" value="InterPro"/>
</dbReference>
<evidence type="ECO:0000313" key="7">
    <source>
        <dbReference type="Proteomes" id="UP000022272"/>
    </source>
</evidence>
<evidence type="ECO:0000256" key="4">
    <source>
        <dbReference type="ARBA" id="ARBA00023136"/>
    </source>
</evidence>
<keyword evidence="3 5" id="KW-1133">Transmembrane helix</keyword>
<feature type="transmembrane region" description="Helical" evidence="5">
    <location>
        <begin position="191"/>
        <end position="212"/>
    </location>
</feature>
<evidence type="ECO:0000256" key="3">
    <source>
        <dbReference type="ARBA" id="ARBA00022989"/>
    </source>
</evidence>
<dbReference type="Pfam" id="PF04610">
    <property type="entry name" value="TrbL"/>
    <property type="match status" value="1"/>
</dbReference>
<dbReference type="AlphaFoldDB" id="A0A016BNV5"/>
<organism evidence="6 7">
    <name type="scientific">Bacteroides fragilis str. 2-F-2 #4</name>
    <dbReference type="NCBI Taxonomy" id="1339280"/>
    <lineage>
        <taxon>Bacteria</taxon>
        <taxon>Pseudomonadati</taxon>
        <taxon>Bacteroidota</taxon>
        <taxon>Bacteroidia</taxon>
        <taxon>Bacteroidales</taxon>
        <taxon>Bacteroidaceae</taxon>
        <taxon>Bacteroides</taxon>
    </lineage>
</organism>
<feature type="transmembrane region" description="Helical" evidence="5">
    <location>
        <begin position="137"/>
        <end position="154"/>
    </location>
</feature>
<comment type="caution">
    <text evidence="6">The sequence shown here is derived from an EMBL/GenBank/DDBJ whole genome shotgun (WGS) entry which is preliminary data.</text>
</comment>
<feature type="transmembrane region" description="Helical" evidence="5">
    <location>
        <begin position="219"/>
        <end position="245"/>
    </location>
</feature>
<name>A0A016BNV5_BACFG</name>
<dbReference type="RefSeq" id="WP_032571722.1">
    <property type="nucleotide sequence ID" value="NZ_JGDM01000124.1"/>
</dbReference>
<gene>
    <name evidence="6" type="ORF">M076_4702</name>
</gene>
<sequence length="261" mass="29323">MGTIKAIEDAYTQTKSYIVYDSFQTIMIALVLFLLFTKLWEEYQKNIGSGKRFDIAAYWGQMRIYVLACFIASSSGLVFSLTESVCADLQDALVTGINGDSSEAVNSLTQLVNKQEERVSSQMILGISFDEIGPLSFIYKALSGLLLGLGIFLFKYTYTFFILGRYMYLMMLELVAPIAIVLIIHDSTRSYFYSWLKNMIICYLLIPLFLLADKFSNEVALALVSGQEMAGSVSVVVIVLVAVWIKFKLFSVVRSKSSQLF</sequence>
<feature type="transmembrane region" description="Helical" evidence="5">
    <location>
        <begin position="62"/>
        <end position="81"/>
    </location>
</feature>
<dbReference type="InterPro" id="IPR007688">
    <property type="entry name" value="Conjugal_tfr_TrbL/VirB6"/>
</dbReference>
<proteinExistence type="predicted"/>
<accession>A0A016BNV5</accession>
<protein>
    <submittedName>
        <fullName evidence="6">TrbL/VirB6 plasmid conjugal transfer family protein</fullName>
    </submittedName>
</protein>
<dbReference type="Proteomes" id="UP000022272">
    <property type="component" value="Unassembled WGS sequence"/>
</dbReference>